<dbReference type="AlphaFoldDB" id="A0AAD7C5F6"/>
<dbReference type="SUPFAM" id="SSF81383">
    <property type="entry name" value="F-box domain"/>
    <property type="match status" value="1"/>
</dbReference>
<evidence type="ECO:0000259" key="1">
    <source>
        <dbReference type="PROSITE" id="PS50181"/>
    </source>
</evidence>
<protein>
    <recommendedName>
        <fullName evidence="1">F-box domain-containing protein</fullName>
    </recommendedName>
</protein>
<dbReference type="EMBL" id="JARKIF010000005">
    <property type="protein sequence ID" value="KAJ7639193.1"/>
    <property type="molecule type" value="Genomic_DNA"/>
</dbReference>
<reference evidence="2" key="1">
    <citation type="submission" date="2023-03" db="EMBL/GenBank/DDBJ databases">
        <title>Massive genome expansion in bonnet fungi (Mycena s.s.) driven by repeated elements and novel gene families across ecological guilds.</title>
        <authorList>
            <consortium name="Lawrence Berkeley National Laboratory"/>
            <person name="Harder C.B."/>
            <person name="Miyauchi S."/>
            <person name="Viragh M."/>
            <person name="Kuo A."/>
            <person name="Thoen E."/>
            <person name="Andreopoulos B."/>
            <person name="Lu D."/>
            <person name="Skrede I."/>
            <person name="Drula E."/>
            <person name="Henrissat B."/>
            <person name="Morin E."/>
            <person name="Kohler A."/>
            <person name="Barry K."/>
            <person name="LaButti K."/>
            <person name="Morin E."/>
            <person name="Salamov A."/>
            <person name="Lipzen A."/>
            <person name="Mereny Z."/>
            <person name="Hegedus B."/>
            <person name="Baldrian P."/>
            <person name="Stursova M."/>
            <person name="Weitz H."/>
            <person name="Taylor A."/>
            <person name="Grigoriev I.V."/>
            <person name="Nagy L.G."/>
            <person name="Martin F."/>
            <person name="Kauserud H."/>
        </authorList>
    </citation>
    <scope>NUCLEOTIDE SEQUENCE</scope>
    <source>
        <strain evidence="2">9284</strain>
    </source>
</reference>
<name>A0AAD7C5F6_9AGAR</name>
<dbReference type="Gene3D" id="1.20.1280.50">
    <property type="match status" value="1"/>
</dbReference>
<evidence type="ECO:0000313" key="2">
    <source>
        <dbReference type="EMBL" id="KAJ7639193.1"/>
    </source>
</evidence>
<dbReference type="Pfam" id="PF12937">
    <property type="entry name" value="F-box-like"/>
    <property type="match status" value="1"/>
</dbReference>
<feature type="domain" description="F-box" evidence="1">
    <location>
        <begin position="107"/>
        <end position="166"/>
    </location>
</feature>
<organism evidence="2 3">
    <name type="scientific">Roridomyces roridus</name>
    <dbReference type="NCBI Taxonomy" id="1738132"/>
    <lineage>
        <taxon>Eukaryota</taxon>
        <taxon>Fungi</taxon>
        <taxon>Dikarya</taxon>
        <taxon>Basidiomycota</taxon>
        <taxon>Agaricomycotina</taxon>
        <taxon>Agaricomycetes</taxon>
        <taxon>Agaricomycetidae</taxon>
        <taxon>Agaricales</taxon>
        <taxon>Marasmiineae</taxon>
        <taxon>Mycenaceae</taxon>
        <taxon>Roridomyces</taxon>
    </lineage>
</organism>
<sequence>MNLHIGAHKRLNDMMLSGDYFHFELAICDPIFSAGGIHLVLNTHHHSRDTFNSLLSPSSVRTAKTPPTSPLVSEAAVQSDSMLPANALLSQVDASQTLQTHSTKEHHSIISSLPPEIMSAIFIYCLPTERFGRNAVNFAEAPLLLSRVCSRWRQIALSTAALWQELDIRLRRRQVANIVEAWLARARNYPLSVTFQCPARYLIDSTKFYETFRRHASGMQSLELEGIDSEDWRIAGPIEFPLLRNLSIMPSVGIFRIAPHLSQVHLERIPTRAVALPWQQLQKFTAEFYELSDCLDALQLMPNLVECAFSVFCASLPERERLLHSHIRSLTLFKSKDIGISDEQLEEDDFARSAQLLDYITFPNLESLELDELNVEFDVGPVPSFLERGPPPLERLVLRPGPGRCTILPLSVAPLLQHHLTDLEIWNPTKDFATRFFERFGHDSRFVPGLEKLVFYCDNRRKEVERNQLLEIAGGPLTSRGHLAGVGQLQVFHAVACQAFGDDDSPPSEGVFEPFRRLKEDGVDVYIGTRGSWGEVGKEKWTRLV</sequence>
<keyword evidence="3" id="KW-1185">Reference proteome</keyword>
<dbReference type="InterPro" id="IPR036047">
    <property type="entry name" value="F-box-like_dom_sf"/>
</dbReference>
<dbReference type="PROSITE" id="PS50181">
    <property type="entry name" value="FBOX"/>
    <property type="match status" value="1"/>
</dbReference>
<dbReference type="Proteomes" id="UP001221142">
    <property type="component" value="Unassembled WGS sequence"/>
</dbReference>
<gene>
    <name evidence="2" type="ORF">FB45DRAFT_1055353</name>
</gene>
<evidence type="ECO:0000313" key="3">
    <source>
        <dbReference type="Proteomes" id="UP001221142"/>
    </source>
</evidence>
<comment type="caution">
    <text evidence="2">The sequence shown here is derived from an EMBL/GenBank/DDBJ whole genome shotgun (WGS) entry which is preliminary data.</text>
</comment>
<accession>A0AAD7C5F6</accession>
<dbReference type="InterPro" id="IPR001810">
    <property type="entry name" value="F-box_dom"/>
</dbReference>
<proteinExistence type="predicted"/>